<gene>
    <name evidence="9" type="ORF">LVIROSA_LOCUS8638</name>
</gene>
<feature type="transmembrane region" description="Helical" evidence="6">
    <location>
        <begin position="200"/>
        <end position="223"/>
    </location>
</feature>
<dbReference type="AlphaFoldDB" id="A0AAU9M382"/>
<evidence type="ECO:0000256" key="5">
    <source>
        <dbReference type="ARBA" id="ARBA00023136"/>
    </source>
</evidence>
<dbReference type="InterPro" id="IPR009637">
    <property type="entry name" value="GPR107/GPR108-like"/>
</dbReference>
<feature type="transmembrane region" description="Helical" evidence="6">
    <location>
        <begin position="169"/>
        <end position="188"/>
    </location>
</feature>
<keyword evidence="10" id="KW-1185">Reference proteome</keyword>
<feature type="domain" description="GOST seven transmembrane" evidence="8">
    <location>
        <begin position="71"/>
        <end position="249"/>
    </location>
</feature>
<accession>A0AAU9M382</accession>
<dbReference type="InterPro" id="IPR053937">
    <property type="entry name" value="GOST_TM"/>
</dbReference>
<proteinExistence type="predicted"/>
<dbReference type="EMBL" id="CAKMRJ010001112">
    <property type="protein sequence ID" value="CAH1421225.1"/>
    <property type="molecule type" value="Genomic_DNA"/>
</dbReference>
<dbReference type="Pfam" id="PF06814">
    <property type="entry name" value="GOST_TM"/>
    <property type="match status" value="1"/>
</dbReference>
<feature type="signal peptide" evidence="7">
    <location>
        <begin position="1"/>
        <end position="27"/>
    </location>
</feature>
<dbReference type="GO" id="GO:0005794">
    <property type="term" value="C:Golgi apparatus"/>
    <property type="evidence" value="ECO:0007669"/>
    <property type="project" value="TreeGrafter"/>
</dbReference>
<keyword evidence="2 6" id="KW-0812">Transmembrane</keyword>
<name>A0AAU9M382_9ASTR</name>
<comment type="subcellular location">
    <subcellularLocation>
        <location evidence="1">Membrane</location>
        <topology evidence="1">Multi-pass membrane protein</topology>
    </subcellularLocation>
</comment>
<feature type="transmembrane region" description="Helical" evidence="6">
    <location>
        <begin position="138"/>
        <end position="157"/>
    </location>
</feature>
<keyword evidence="4 6" id="KW-1133">Transmembrane helix</keyword>
<evidence type="ECO:0000313" key="9">
    <source>
        <dbReference type="EMBL" id="CAH1421225.1"/>
    </source>
</evidence>
<feature type="transmembrane region" description="Helical" evidence="6">
    <location>
        <begin position="235"/>
        <end position="254"/>
    </location>
</feature>
<feature type="transmembrane region" description="Helical" evidence="6">
    <location>
        <begin position="101"/>
        <end position="118"/>
    </location>
</feature>
<evidence type="ECO:0000313" key="10">
    <source>
        <dbReference type="Proteomes" id="UP001157418"/>
    </source>
</evidence>
<dbReference type="Proteomes" id="UP001157418">
    <property type="component" value="Unassembled WGS sequence"/>
</dbReference>
<evidence type="ECO:0000256" key="4">
    <source>
        <dbReference type="ARBA" id="ARBA00022989"/>
    </source>
</evidence>
<keyword evidence="3 7" id="KW-0732">Signal</keyword>
<feature type="transmembrane region" description="Helical" evidence="6">
    <location>
        <begin position="71"/>
        <end position="89"/>
    </location>
</feature>
<dbReference type="GO" id="GO:0016020">
    <property type="term" value="C:membrane"/>
    <property type="evidence" value="ECO:0007669"/>
    <property type="project" value="UniProtKB-SubCell"/>
</dbReference>
<keyword evidence="5 6" id="KW-0472">Membrane</keyword>
<evidence type="ECO:0000256" key="1">
    <source>
        <dbReference type="ARBA" id="ARBA00004141"/>
    </source>
</evidence>
<evidence type="ECO:0000256" key="2">
    <source>
        <dbReference type="ARBA" id="ARBA00022692"/>
    </source>
</evidence>
<evidence type="ECO:0000256" key="3">
    <source>
        <dbReference type="ARBA" id="ARBA00022729"/>
    </source>
</evidence>
<feature type="chain" id="PRO_5043504948" description="GOST seven transmembrane domain-containing protein" evidence="7">
    <location>
        <begin position="28"/>
        <end position="318"/>
    </location>
</feature>
<dbReference type="PANTHER" id="PTHR21229:SF2">
    <property type="entry name" value="RE59932P"/>
    <property type="match status" value="1"/>
</dbReference>
<evidence type="ECO:0000256" key="6">
    <source>
        <dbReference type="SAM" id="Phobius"/>
    </source>
</evidence>
<dbReference type="PANTHER" id="PTHR21229">
    <property type="entry name" value="LUNG SEVEN TRANSMEMBRANE RECEPTOR"/>
    <property type="match status" value="1"/>
</dbReference>
<comment type="caution">
    <text evidence="9">The sequence shown here is derived from an EMBL/GenBank/DDBJ whole genome shotgun (WGS) entry which is preliminary data.</text>
</comment>
<organism evidence="9 10">
    <name type="scientific">Lactuca virosa</name>
    <dbReference type="NCBI Taxonomy" id="75947"/>
    <lineage>
        <taxon>Eukaryota</taxon>
        <taxon>Viridiplantae</taxon>
        <taxon>Streptophyta</taxon>
        <taxon>Embryophyta</taxon>
        <taxon>Tracheophyta</taxon>
        <taxon>Spermatophyta</taxon>
        <taxon>Magnoliopsida</taxon>
        <taxon>eudicotyledons</taxon>
        <taxon>Gunneridae</taxon>
        <taxon>Pentapetalae</taxon>
        <taxon>asterids</taxon>
        <taxon>campanulids</taxon>
        <taxon>Asterales</taxon>
        <taxon>Asteraceae</taxon>
        <taxon>Cichorioideae</taxon>
        <taxon>Cichorieae</taxon>
        <taxon>Lactucinae</taxon>
        <taxon>Lactuca</taxon>
    </lineage>
</organism>
<reference evidence="9 10" key="1">
    <citation type="submission" date="2022-01" db="EMBL/GenBank/DDBJ databases">
        <authorList>
            <person name="Xiong W."/>
            <person name="Schranz E."/>
        </authorList>
    </citation>
    <scope>NUCLEOTIDE SEQUENCE [LARGE SCALE GENOMIC DNA]</scope>
</reference>
<protein>
    <recommendedName>
        <fullName evidence="8">GOST seven transmembrane domain-containing protein</fullName>
    </recommendedName>
</protein>
<evidence type="ECO:0000256" key="7">
    <source>
        <dbReference type="SAM" id="SignalP"/>
    </source>
</evidence>
<evidence type="ECO:0000259" key="8">
    <source>
        <dbReference type="Pfam" id="PF06814"/>
    </source>
</evidence>
<sequence length="318" mass="35750">MRVLATPFTALLLLFFIISAPPTSTTAEMQSPATQPDNLAPAPSPYAHSSFHKTCSLYSFFNGNCFPQLSSVYFAFSIVYLCFLVYWISVCFKVKPTFRRIHLLMAGLVVVKALSLIYEAVNVTGTHGSDLFFYISKFIRVVRLSIVIQLIASGCYFMEPIMQNVDRIVLLFLIPLQVLANVVKTVIGDSSDSINDWMNLVDLITCSLMIYPIICSMVSMCTGGMSAKNFERLNGFRYFYMIVVLYLLFVNVVVEPVRKNGAIGLNAIDAEEYLLKANVVFELNSLNFYMIICSMFKKQFTLLVDRDENKIGCVESGI</sequence>